<keyword evidence="2" id="KW-1185">Reference proteome</keyword>
<dbReference type="EMBL" id="JAFBDQ010000017">
    <property type="protein sequence ID" value="MBM7557788.1"/>
    <property type="molecule type" value="Genomic_DNA"/>
</dbReference>
<name>A0A938XQ71_9FIRM</name>
<reference evidence="1" key="1">
    <citation type="submission" date="2021-01" db="EMBL/GenBank/DDBJ databases">
        <title>Genomic Encyclopedia of Type Strains, Phase IV (KMG-IV): sequencing the most valuable type-strain genomes for metagenomic binning, comparative biology and taxonomic classification.</title>
        <authorList>
            <person name="Goeker M."/>
        </authorList>
    </citation>
    <scope>NUCLEOTIDE SEQUENCE</scope>
    <source>
        <strain evidence="1">DSM 23230</strain>
    </source>
</reference>
<evidence type="ECO:0000313" key="2">
    <source>
        <dbReference type="Proteomes" id="UP000774000"/>
    </source>
</evidence>
<proteinExistence type="predicted"/>
<evidence type="ECO:0000313" key="1">
    <source>
        <dbReference type="EMBL" id="MBM7557788.1"/>
    </source>
</evidence>
<protein>
    <submittedName>
        <fullName evidence="1">Uncharacterized protein with gpF-like domain</fullName>
    </submittedName>
</protein>
<dbReference type="RefSeq" id="WP_204702540.1">
    <property type="nucleotide sequence ID" value="NZ_JAFBDQ010000017.1"/>
</dbReference>
<dbReference type="Proteomes" id="UP000774000">
    <property type="component" value="Unassembled WGS sequence"/>
</dbReference>
<gene>
    <name evidence="1" type="ORF">JOC47_002654</name>
</gene>
<comment type="caution">
    <text evidence="1">The sequence shown here is derived from an EMBL/GenBank/DDBJ whole genome shotgun (WGS) entry which is preliminary data.</text>
</comment>
<organism evidence="1 2">
    <name type="scientific">Halanaerobacter jeridensis</name>
    <dbReference type="NCBI Taxonomy" id="706427"/>
    <lineage>
        <taxon>Bacteria</taxon>
        <taxon>Bacillati</taxon>
        <taxon>Bacillota</taxon>
        <taxon>Clostridia</taxon>
        <taxon>Halanaerobiales</taxon>
        <taxon>Halobacteroidaceae</taxon>
        <taxon>Halanaerobacter</taxon>
    </lineage>
</organism>
<sequence length="246" mass="29705">MGGDNFILPTKTVVEREFINDNQDQAIIKPETSEERFTQKESDQQAKLTTKDKEIVKKILALNLKEKQEDYNSNYKVYHTRNKQDDYYFAKKPNFFSAKLEDNLLKLKQMSYYHLIDDNGFYLYNYHKYWVFSNVRKTQKTDHVGRRIYDLQGYIYPAEEISVQQVLSYFLSYDEVNLTNHNCQYYYSLLRKKRNNSLGTNLEFNKKNLFLLFYKMIINSRLESFGIGLKENNFADYQFNYKFFRN</sequence>
<accession>A0A938XQ71</accession>
<dbReference type="AlphaFoldDB" id="A0A938XQ71"/>